<dbReference type="InterPro" id="IPR039426">
    <property type="entry name" value="TonB-dep_rcpt-like"/>
</dbReference>
<keyword evidence="8 9" id="KW-0998">Cell outer membrane</keyword>
<evidence type="ECO:0000256" key="11">
    <source>
        <dbReference type="SAM" id="SignalP"/>
    </source>
</evidence>
<comment type="subcellular location">
    <subcellularLocation>
        <location evidence="1 9">Cell outer membrane</location>
        <topology evidence="1 9">Multi-pass membrane protein</topology>
    </subcellularLocation>
</comment>
<dbReference type="EMBL" id="WNBW01000002">
    <property type="protein sequence ID" value="MTU03752.1"/>
    <property type="molecule type" value="Genomic_DNA"/>
</dbReference>
<keyword evidence="4 9" id="KW-1134">Transmembrane beta strand</keyword>
<evidence type="ECO:0000256" key="2">
    <source>
        <dbReference type="ARBA" id="ARBA00009810"/>
    </source>
</evidence>
<proteinExistence type="inferred from homology"/>
<evidence type="ECO:0000256" key="9">
    <source>
        <dbReference type="PROSITE-ProRule" id="PRU01360"/>
    </source>
</evidence>
<dbReference type="Gene3D" id="2.40.170.20">
    <property type="entry name" value="TonB-dependent receptor, beta-barrel domain"/>
    <property type="match status" value="1"/>
</dbReference>
<evidence type="ECO:0000313" key="17">
    <source>
        <dbReference type="Proteomes" id="UP000484547"/>
    </source>
</evidence>
<dbReference type="EMBL" id="WNBM01000002">
    <property type="protein sequence ID" value="MTT75690.1"/>
    <property type="molecule type" value="Genomic_DNA"/>
</dbReference>
<keyword evidence="14" id="KW-0675">Receptor</keyword>
<evidence type="ECO:0000256" key="8">
    <source>
        <dbReference type="ARBA" id="ARBA00023237"/>
    </source>
</evidence>
<dbReference type="CDD" id="cd01347">
    <property type="entry name" value="ligand_gated_channel"/>
    <property type="match status" value="1"/>
</dbReference>
<evidence type="ECO:0000256" key="3">
    <source>
        <dbReference type="ARBA" id="ARBA00022448"/>
    </source>
</evidence>
<feature type="domain" description="TonB-dependent receptor plug" evidence="13">
    <location>
        <begin position="73"/>
        <end position="164"/>
    </location>
</feature>
<dbReference type="Pfam" id="PF07715">
    <property type="entry name" value="Plug"/>
    <property type="match status" value="1"/>
</dbReference>
<keyword evidence="5 9" id="KW-0812">Transmembrane</keyword>
<evidence type="ECO:0000256" key="5">
    <source>
        <dbReference type="ARBA" id="ARBA00022692"/>
    </source>
</evidence>
<keyword evidence="7 9" id="KW-0472">Membrane</keyword>
<dbReference type="InterPro" id="IPR010105">
    <property type="entry name" value="TonB_sidphr_rcpt"/>
</dbReference>
<dbReference type="PANTHER" id="PTHR32552">
    <property type="entry name" value="FERRICHROME IRON RECEPTOR-RELATED"/>
    <property type="match status" value="1"/>
</dbReference>
<feature type="domain" description="TonB-dependent receptor-like beta-barrel" evidence="12">
    <location>
        <begin position="307"/>
        <end position="695"/>
    </location>
</feature>
<protein>
    <submittedName>
        <fullName evidence="14">TonB-dependent siderophore receptor</fullName>
    </submittedName>
</protein>
<name>A0A7X2XFX8_9FIRM</name>
<dbReference type="NCBIfam" id="TIGR01783">
    <property type="entry name" value="TonB-siderophor"/>
    <property type="match status" value="1"/>
</dbReference>
<reference evidence="16 17" key="1">
    <citation type="journal article" date="2019" name="Nat. Med.">
        <title>A library of human gut bacterial isolates paired with longitudinal multiomics data enables mechanistic microbiome research.</title>
        <authorList>
            <person name="Poyet M."/>
            <person name="Groussin M."/>
            <person name="Gibbons S.M."/>
            <person name="Avila-Pacheco J."/>
            <person name="Jiang X."/>
            <person name="Kearney S.M."/>
            <person name="Perrotta A.R."/>
            <person name="Berdy B."/>
            <person name="Zhao S."/>
            <person name="Lieberman T.D."/>
            <person name="Swanson P.K."/>
            <person name="Smith M."/>
            <person name="Roesemann S."/>
            <person name="Alexander J.E."/>
            <person name="Rich S.A."/>
            <person name="Livny J."/>
            <person name="Vlamakis H."/>
            <person name="Clish C."/>
            <person name="Bullock K."/>
            <person name="Deik A."/>
            <person name="Scott J."/>
            <person name="Pierce K.A."/>
            <person name="Xavier R.J."/>
            <person name="Alm E.J."/>
        </authorList>
    </citation>
    <scope>NUCLEOTIDE SEQUENCE [LARGE SCALE GENOMIC DNA]</scope>
    <source>
        <strain evidence="14 17">BIOML-A13</strain>
        <strain evidence="15 16">BIOML-A3</strain>
    </source>
</reference>
<dbReference type="Proteomes" id="UP000443070">
    <property type="component" value="Unassembled WGS sequence"/>
</dbReference>
<evidence type="ECO:0000259" key="13">
    <source>
        <dbReference type="Pfam" id="PF07715"/>
    </source>
</evidence>
<dbReference type="InterPro" id="IPR000531">
    <property type="entry name" value="Beta-barrel_TonB"/>
</dbReference>
<evidence type="ECO:0000256" key="7">
    <source>
        <dbReference type="ARBA" id="ARBA00023136"/>
    </source>
</evidence>
<dbReference type="OrthoDB" id="9775095at2"/>
<dbReference type="Gene3D" id="2.170.130.10">
    <property type="entry name" value="TonB-dependent receptor, plug domain"/>
    <property type="match status" value="1"/>
</dbReference>
<dbReference type="InterPro" id="IPR037066">
    <property type="entry name" value="Plug_dom_sf"/>
</dbReference>
<feature type="chain" id="PRO_5031267331" evidence="11">
    <location>
        <begin position="34"/>
        <end position="724"/>
    </location>
</feature>
<evidence type="ECO:0000256" key="4">
    <source>
        <dbReference type="ARBA" id="ARBA00022452"/>
    </source>
</evidence>
<gene>
    <name evidence="14" type="ORF">GMD11_05325</name>
    <name evidence="15" type="ORF">GMD18_04970</name>
</gene>
<comment type="similarity">
    <text evidence="2 9 10">Belongs to the TonB-dependent receptor family.</text>
</comment>
<dbReference type="PANTHER" id="PTHR32552:SF82">
    <property type="entry name" value="FCUA PROTEIN"/>
    <property type="match status" value="1"/>
</dbReference>
<dbReference type="AlphaFoldDB" id="A0A7X2XFX8"/>
<dbReference type="GO" id="GO:0015344">
    <property type="term" value="F:siderophore uptake transmembrane transporter activity"/>
    <property type="evidence" value="ECO:0007669"/>
    <property type="project" value="TreeGrafter"/>
</dbReference>
<organism evidence="14 17">
    <name type="scientific">Phascolarctobacterium faecium</name>
    <dbReference type="NCBI Taxonomy" id="33025"/>
    <lineage>
        <taxon>Bacteria</taxon>
        <taxon>Bacillati</taxon>
        <taxon>Bacillota</taxon>
        <taxon>Negativicutes</taxon>
        <taxon>Acidaminococcales</taxon>
        <taxon>Acidaminococcaceae</taxon>
        <taxon>Phascolarctobacterium</taxon>
    </lineage>
</organism>
<accession>A0A7X2XFX8</accession>
<sequence>MRCLPMINKHKKFLTAAVFCAIASTGFVLTASAEETMTHDLDEVVVEADKDALPGSYVKTKGSIGILGEKSVLDVPFSNMNITQKTIETFGGPNQPLQSILANNPAVRIQGTTLHNDFSIRGIKGNGTSSYLNGIPGLMTQFAAPTFMIGDIQFISGPNSGITGIPSTYETTAAGGIVNFVSKKATEAPLTRYRQTFSGKGSFGEYLDVSRRFGKDKEWGVRINTELLNGNTAIDSNDMEAQGIFANIDHRDKKSNTNLLVGYRHLNIEGGARWFSLKAAAIGKEITKVPSAPEASKNYGFDGLAKESEGYIIALNHEQKMNADWKWFLNAGMNSNKLQRNIIGASSNFVIINDKGDVSNNLMSTQTVTKNYYAQLGINGNIKTGAVNHDVTLALDKAWHSIEGAKNMYNNGSMGSVSGNIYSGLQGNNVWYPSIETGLSSKDQYWGISLADTVKYKKAQLLLGVHKHNASVDSYNKITGRVTQTVGSDALCPTYGFVYQPDEHTSLYASHSENFDKGTIVASKYANAGEVLNPAKTKQNEIGFKYANAGFLTSLGIFNIKQANNIEVYKGSTYLQQDGEQEYQGIELSVNGKLADKWNFMGGLMYLDATQNKTQNGTNDGKTVNGAAKWNAVAVLEYNPDEKFSIVGRAMYTGKADIYNEQLQTPSYMTYDLGVNYKTAFNKTPVTLTAMCYNLTDKNYWTAYGNNLILSSPRTLMLSATFDI</sequence>
<dbReference type="SUPFAM" id="SSF56935">
    <property type="entry name" value="Porins"/>
    <property type="match status" value="1"/>
</dbReference>
<keyword evidence="16" id="KW-1185">Reference proteome</keyword>
<dbReference type="Proteomes" id="UP000484547">
    <property type="component" value="Unassembled WGS sequence"/>
</dbReference>
<dbReference type="PROSITE" id="PS52016">
    <property type="entry name" value="TONB_DEPENDENT_REC_3"/>
    <property type="match status" value="1"/>
</dbReference>
<dbReference type="GO" id="GO:0038023">
    <property type="term" value="F:signaling receptor activity"/>
    <property type="evidence" value="ECO:0007669"/>
    <property type="project" value="InterPro"/>
</dbReference>
<dbReference type="InterPro" id="IPR036942">
    <property type="entry name" value="Beta-barrel_TonB_sf"/>
</dbReference>
<keyword evidence="6 10" id="KW-0798">TonB box</keyword>
<keyword evidence="11" id="KW-0732">Signal</keyword>
<dbReference type="GO" id="GO:0015891">
    <property type="term" value="P:siderophore transport"/>
    <property type="evidence" value="ECO:0007669"/>
    <property type="project" value="InterPro"/>
</dbReference>
<dbReference type="InterPro" id="IPR012910">
    <property type="entry name" value="Plug_dom"/>
</dbReference>
<evidence type="ECO:0000313" key="14">
    <source>
        <dbReference type="EMBL" id="MTT75690.1"/>
    </source>
</evidence>
<feature type="signal peptide" evidence="11">
    <location>
        <begin position="1"/>
        <end position="33"/>
    </location>
</feature>
<dbReference type="Pfam" id="PF00593">
    <property type="entry name" value="TonB_dep_Rec_b-barrel"/>
    <property type="match status" value="1"/>
</dbReference>
<evidence type="ECO:0000313" key="15">
    <source>
        <dbReference type="EMBL" id="MTU03752.1"/>
    </source>
</evidence>
<dbReference type="GO" id="GO:0009279">
    <property type="term" value="C:cell outer membrane"/>
    <property type="evidence" value="ECO:0007669"/>
    <property type="project" value="UniProtKB-SubCell"/>
</dbReference>
<evidence type="ECO:0000313" key="16">
    <source>
        <dbReference type="Proteomes" id="UP000443070"/>
    </source>
</evidence>
<evidence type="ECO:0000256" key="6">
    <source>
        <dbReference type="ARBA" id="ARBA00023077"/>
    </source>
</evidence>
<evidence type="ECO:0000256" key="1">
    <source>
        <dbReference type="ARBA" id="ARBA00004571"/>
    </source>
</evidence>
<keyword evidence="3 9" id="KW-0813">Transport</keyword>
<evidence type="ECO:0000259" key="12">
    <source>
        <dbReference type="Pfam" id="PF00593"/>
    </source>
</evidence>
<evidence type="ECO:0000256" key="10">
    <source>
        <dbReference type="RuleBase" id="RU003357"/>
    </source>
</evidence>
<comment type="caution">
    <text evidence="14">The sequence shown here is derived from an EMBL/GenBank/DDBJ whole genome shotgun (WGS) entry which is preliminary data.</text>
</comment>